<evidence type="ECO:0000259" key="9">
    <source>
        <dbReference type="Pfam" id="PF01648"/>
    </source>
</evidence>
<evidence type="ECO:0000256" key="2">
    <source>
        <dbReference type="ARBA" id="ARBA00022679"/>
    </source>
</evidence>
<dbReference type="RefSeq" id="WP_130154545.1">
    <property type="nucleotide sequence ID" value="NZ_SCFB01000020.1"/>
</dbReference>
<dbReference type="InterPro" id="IPR008278">
    <property type="entry name" value="4-PPantetheinyl_Trfase_dom"/>
</dbReference>
<evidence type="ECO:0000313" key="10">
    <source>
        <dbReference type="EMBL" id="RZI45266.1"/>
    </source>
</evidence>
<evidence type="ECO:0000256" key="8">
    <source>
        <dbReference type="HAMAP-Rule" id="MF_00101"/>
    </source>
</evidence>
<evidence type="ECO:0000313" key="11">
    <source>
        <dbReference type="Proteomes" id="UP000293550"/>
    </source>
</evidence>
<gene>
    <name evidence="8 10" type="primary">acpS</name>
    <name evidence="10" type="ORF">EQU50_07690</name>
</gene>
<comment type="cofactor">
    <cofactor evidence="8">
        <name>Mg(2+)</name>
        <dbReference type="ChEBI" id="CHEBI:18420"/>
    </cofactor>
</comment>
<sequence length="131" mass="14731">MIVGIGTDLIDCRRLEKAIGRHGQRFLDRVFTPQEQRRCLNRHHVYQSFGKIYAAKEAALKAIGNTKGIDWQHIEIDHFPTGKPRVVLTHQALANYSALIPVDMCGKLDLSLTDEPPYAQAFVVISATFLS</sequence>
<name>A0A4Q7DKQ8_9PROT</name>
<keyword evidence="7 8" id="KW-0275">Fatty acid biosynthesis</keyword>
<keyword evidence="11" id="KW-1185">Reference proteome</keyword>
<evidence type="ECO:0000256" key="5">
    <source>
        <dbReference type="ARBA" id="ARBA00022842"/>
    </source>
</evidence>
<dbReference type="Pfam" id="PF01648">
    <property type="entry name" value="ACPS"/>
    <property type="match status" value="1"/>
</dbReference>
<evidence type="ECO:0000256" key="7">
    <source>
        <dbReference type="ARBA" id="ARBA00023160"/>
    </source>
</evidence>
<dbReference type="InterPro" id="IPR002582">
    <property type="entry name" value="ACPS"/>
</dbReference>
<dbReference type="SUPFAM" id="SSF56214">
    <property type="entry name" value="4'-phosphopantetheinyl transferase"/>
    <property type="match status" value="1"/>
</dbReference>
<dbReference type="GO" id="GO:0008897">
    <property type="term" value="F:holo-[acyl-carrier-protein] synthase activity"/>
    <property type="evidence" value="ECO:0007669"/>
    <property type="project" value="UniProtKB-UniRule"/>
</dbReference>
<organism evidence="10 11">
    <name type="scientific">Candidatus Finniella inopinata</name>
    <dbReference type="NCBI Taxonomy" id="1696036"/>
    <lineage>
        <taxon>Bacteria</taxon>
        <taxon>Pseudomonadati</taxon>
        <taxon>Pseudomonadota</taxon>
        <taxon>Alphaproteobacteria</taxon>
        <taxon>Holosporales</taxon>
        <taxon>Candidatus Paracaedibacteraceae</taxon>
        <taxon>Candidatus Finniella</taxon>
    </lineage>
</organism>
<dbReference type="GO" id="GO:0000287">
    <property type="term" value="F:magnesium ion binding"/>
    <property type="evidence" value="ECO:0007669"/>
    <property type="project" value="UniProtKB-UniRule"/>
</dbReference>
<dbReference type="EMBL" id="SCFB01000020">
    <property type="protein sequence ID" value="RZI45266.1"/>
    <property type="molecule type" value="Genomic_DNA"/>
</dbReference>
<dbReference type="Proteomes" id="UP000293550">
    <property type="component" value="Unassembled WGS sequence"/>
</dbReference>
<dbReference type="OrthoDB" id="517356at2"/>
<evidence type="ECO:0000256" key="1">
    <source>
        <dbReference type="ARBA" id="ARBA00022516"/>
    </source>
</evidence>
<keyword evidence="2 8" id="KW-0808">Transferase</keyword>
<dbReference type="EC" id="2.7.8.7" evidence="8"/>
<keyword evidence="5 8" id="KW-0460">Magnesium</keyword>
<reference evidence="10 11" key="1">
    <citation type="submission" date="2018-10" db="EMBL/GenBank/DDBJ databases">
        <title>An updated phylogeny of the Alphaproteobacteria reveals that the parasitic Rickettsiales and Holosporales have independent origins.</title>
        <authorList>
            <person name="Munoz-Gomez S.A."/>
            <person name="Hess S."/>
            <person name="Burger G."/>
            <person name="Lang B.F."/>
            <person name="Susko E."/>
            <person name="Slamovits C.H."/>
            <person name="Roger A.J."/>
        </authorList>
    </citation>
    <scope>NUCLEOTIDE SEQUENCE [LARGE SCALE GENOMIC DNA]</scope>
    <source>
        <strain evidence="10">HOLO01</strain>
    </source>
</reference>
<proteinExistence type="inferred from homology"/>
<feature type="binding site" evidence="8">
    <location>
        <position position="8"/>
    </location>
    <ligand>
        <name>Mg(2+)</name>
        <dbReference type="ChEBI" id="CHEBI:18420"/>
    </ligand>
</feature>
<evidence type="ECO:0000256" key="6">
    <source>
        <dbReference type="ARBA" id="ARBA00023098"/>
    </source>
</evidence>
<protein>
    <recommendedName>
        <fullName evidence="8">Holo-[acyl-carrier-protein] synthase</fullName>
        <shortName evidence="8">Holo-ACP synthase</shortName>
        <ecNumber evidence="8">2.7.8.7</ecNumber>
    </recommendedName>
    <alternativeName>
        <fullName evidence="8">4'-phosphopantetheinyl transferase AcpS</fullName>
    </alternativeName>
</protein>
<dbReference type="GO" id="GO:0005737">
    <property type="term" value="C:cytoplasm"/>
    <property type="evidence" value="ECO:0007669"/>
    <property type="project" value="UniProtKB-SubCell"/>
</dbReference>
<keyword evidence="8" id="KW-0963">Cytoplasm</keyword>
<dbReference type="GO" id="GO:0006633">
    <property type="term" value="P:fatty acid biosynthetic process"/>
    <property type="evidence" value="ECO:0007669"/>
    <property type="project" value="UniProtKB-UniRule"/>
</dbReference>
<evidence type="ECO:0000256" key="4">
    <source>
        <dbReference type="ARBA" id="ARBA00022832"/>
    </source>
</evidence>
<comment type="similarity">
    <text evidence="8">Belongs to the P-Pant transferase superfamily. AcpS family.</text>
</comment>
<keyword evidence="4 8" id="KW-0276">Fatty acid metabolism</keyword>
<dbReference type="HAMAP" id="MF_00101">
    <property type="entry name" value="AcpS"/>
    <property type="match status" value="1"/>
</dbReference>
<dbReference type="Gene3D" id="3.90.470.20">
    <property type="entry name" value="4'-phosphopantetheinyl transferase domain"/>
    <property type="match status" value="1"/>
</dbReference>
<keyword evidence="6 8" id="KW-0443">Lipid metabolism</keyword>
<dbReference type="NCBIfam" id="TIGR00556">
    <property type="entry name" value="pantethn_trn"/>
    <property type="match status" value="1"/>
</dbReference>
<feature type="binding site" evidence="8">
    <location>
        <position position="57"/>
    </location>
    <ligand>
        <name>Mg(2+)</name>
        <dbReference type="ChEBI" id="CHEBI:18420"/>
    </ligand>
</feature>
<comment type="subcellular location">
    <subcellularLocation>
        <location evidence="8">Cytoplasm</location>
    </subcellularLocation>
</comment>
<comment type="caution">
    <text evidence="10">The sequence shown here is derived from an EMBL/GenBank/DDBJ whole genome shotgun (WGS) entry which is preliminary data.</text>
</comment>
<dbReference type="AlphaFoldDB" id="A0A4Q7DKQ8"/>
<feature type="domain" description="4'-phosphopantetheinyl transferase" evidence="9">
    <location>
        <begin position="4"/>
        <end position="92"/>
    </location>
</feature>
<dbReference type="InterPro" id="IPR037143">
    <property type="entry name" value="4-PPantetheinyl_Trfase_dom_sf"/>
</dbReference>
<comment type="function">
    <text evidence="8">Transfers the 4'-phosphopantetheine moiety from coenzyme A to a Ser of acyl-carrier-protein.</text>
</comment>
<dbReference type="NCBIfam" id="TIGR00516">
    <property type="entry name" value="acpS"/>
    <property type="match status" value="1"/>
</dbReference>
<comment type="catalytic activity">
    <reaction evidence="8">
        <text>apo-[ACP] + CoA = holo-[ACP] + adenosine 3',5'-bisphosphate + H(+)</text>
        <dbReference type="Rhea" id="RHEA:12068"/>
        <dbReference type="Rhea" id="RHEA-COMP:9685"/>
        <dbReference type="Rhea" id="RHEA-COMP:9690"/>
        <dbReference type="ChEBI" id="CHEBI:15378"/>
        <dbReference type="ChEBI" id="CHEBI:29999"/>
        <dbReference type="ChEBI" id="CHEBI:57287"/>
        <dbReference type="ChEBI" id="CHEBI:58343"/>
        <dbReference type="ChEBI" id="CHEBI:64479"/>
        <dbReference type="EC" id="2.7.8.7"/>
    </reaction>
</comment>
<keyword evidence="3 8" id="KW-0479">Metal-binding</keyword>
<keyword evidence="1 8" id="KW-0444">Lipid biosynthesis</keyword>
<evidence type="ECO:0000256" key="3">
    <source>
        <dbReference type="ARBA" id="ARBA00022723"/>
    </source>
</evidence>
<dbReference type="InterPro" id="IPR004568">
    <property type="entry name" value="Ppantetheine-prot_Trfase_dom"/>
</dbReference>
<accession>A0A4Q7DKQ8</accession>